<dbReference type="OrthoDB" id="75169at2759"/>
<organism evidence="2 3">
    <name type="scientific">Penicillium citrinum</name>
    <dbReference type="NCBI Taxonomy" id="5077"/>
    <lineage>
        <taxon>Eukaryota</taxon>
        <taxon>Fungi</taxon>
        <taxon>Dikarya</taxon>
        <taxon>Ascomycota</taxon>
        <taxon>Pezizomycotina</taxon>
        <taxon>Eurotiomycetes</taxon>
        <taxon>Eurotiomycetidae</taxon>
        <taxon>Eurotiales</taxon>
        <taxon>Aspergillaceae</taxon>
        <taxon>Penicillium</taxon>
    </lineage>
</organism>
<dbReference type="Pfam" id="PF02567">
    <property type="entry name" value="PhzC-PhzF"/>
    <property type="match status" value="1"/>
</dbReference>
<protein>
    <submittedName>
        <fullName evidence="2">Phenazine biosynthesis-like protein</fullName>
    </submittedName>
</protein>
<dbReference type="NCBIfam" id="TIGR00654">
    <property type="entry name" value="PhzF_family"/>
    <property type="match status" value="1"/>
</dbReference>
<dbReference type="Gene3D" id="3.10.310.10">
    <property type="entry name" value="Diaminopimelate Epimerase, Chain A, domain 1"/>
    <property type="match status" value="2"/>
</dbReference>
<dbReference type="RefSeq" id="XP_056495066.1">
    <property type="nucleotide sequence ID" value="XM_056650002.1"/>
</dbReference>
<reference evidence="2" key="1">
    <citation type="submission" date="2022-11" db="EMBL/GenBank/DDBJ databases">
        <authorList>
            <person name="Petersen C."/>
        </authorList>
    </citation>
    <scope>NUCLEOTIDE SEQUENCE</scope>
    <source>
        <strain evidence="2">IBT 23319</strain>
    </source>
</reference>
<evidence type="ECO:0000256" key="1">
    <source>
        <dbReference type="PIRSR" id="PIRSR016184-1"/>
    </source>
</evidence>
<proteinExistence type="predicted"/>
<reference evidence="2" key="2">
    <citation type="journal article" date="2023" name="IMA Fungus">
        <title>Comparative genomic study of the Penicillium genus elucidates a diverse pangenome and 15 lateral gene transfer events.</title>
        <authorList>
            <person name="Petersen C."/>
            <person name="Sorensen T."/>
            <person name="Nielsen M.R."/>
            <person name="Sondergaard T.E."/>
            <person name="Sorensen J.L."/>
            <person name="Fitzpatrick D.A."/>
            <person name="Frisvad J.C."/>
            <person name="Nielsen K.L."/>
        </authorList>
    </citation>
    <scope>NUCLEOTIDE SEQUENCE</scope>
    <source>
        <strain evidence="2">IBT 23319</strain>
    </source>
</reference>
<keyword evidence="3" id="KW-1185">Reference proteome</keyword>
<dbReference type="PANTHER" id="PTHR13774:SF32">
    <property type="entry name" value="ANTISENSE-ENHANCING SEQUENCE 1"/>
    <property type="match status" value="1"/>
</dbReference>
<dbReference type="SUPFAM" id="SSF54506">
    <property type="entry name" value="Diaminopimelate epimerase-like"/>
    <property type="match status" value="1"/>
</dbReference>
<feature type="active site" evidence="1">
    <location>
        <position position="51"/>
    </location>
</feature>
<gene>
    <name evidence="2" type="ORF">N7469_011097</name>
</gene>
<accession>A0A9W9TC99</accession>
<dbReference type="PIRSF" id="PIRSF016184">
    <property type="entry name" value="PhzC_PhzF"/>
    <property type="match status" value="1"/>
</dbReference>
<dbReference type="GeneID" id="81389169"/>
<dbReference type="EMBL" id="JAPQKT010000010">
    <property type="protein sequence ID" value="KAJ5217472.1"/>
    <property type="molecule type" value="Genomic_DNA"/>
</dbReference>
<dbReference type="InterPro" id="IPR003719">
    <property type="entry name" value="Phenazine_PhzF-like"/>
</dbReference>
<evidence type="ECO:0000313" key="3">
    <source>
        <dbReference type="Proteomes" id="UP001147733"/>
    </source>
</evidence>
<evidence type="ECO:0000313" key="2">
    <source>
        <dbReference type="EMBL" id="KAJ5217472.1"/>
    </source>
</evidence>
<dbReference type="GO" id="GO:0016853">
    <property type="term" value="F:isomerase activity"/>
    <property type="evidence" value="ECO:0007669"/>
    <property type="project" value="TreeGrafter"/>
</dbReference>
<dbReference type="AlphaFoldDB" id="A0A9W9TC99"/>
<dbReference type="PANTHER" id="PTHR13774">
    <property type="entry name" value="PHENAZINE BIOSYNTHESIS PROTEIN"/>
    <property type="match status" value="1"/>
</dbReference>
<sequence>MPHRQLSYVTVNVFTNERLAGNQLAVVRVDEKCELLKEEKQKIARQFNFSETVFLYHNHFAELPRAEIYTPVNEMDFAGHPVIGTGHVLFRQMLQGLPPCSEDSSNQTNATLLTKAGPVGIWYDSGAHTVSAEIPHNVHTHSRPLRAKALSQSQPALRESLISCQMLQGFPVVSIVKGVTYALADFTDSPDLFVKVSAGPSPLVELDDGWSPSFVGTMYYRRLRFEIQDDNSVVQDLRVRMIAIDLEDPACGSGSATLAAYLALQDGRMNGRYIFNLDQGSEIHRQSHITVDLTLGESGTSVSKILLVGQATLSMSGTLYLPEI</sequence>
<dbReference type="Proteomes" id="UP001147733">
    <property type="component" value="Unassembled WGS sequence"/>
</dbReference>
<name>A0A9W9TC99_PENCI</name>
<dbReference type="GO" id="GO:0005737">
    <property type="term" value="C:cytoplasm"/>
    <property type="evidence" value="ECO:0007669"/>
    <property type="project" value="TreeGrafter"/>
</dbReference>
<comment type="caution">
    <text evidence="2">The sequence shown here is derived from an EMBL/GenBank/DDBJ whole genome shotgun (WGS) entry which is preliminary data.</text>
</comment>